<dbReference type="KEGG" id="yli:2906183"/>
<feature type="compositionally biased region" description="Polar residues" evidence="1">
    <location>
        <begin position="186"/>
        <end position="199"/>
    </location>
</feature>
<feature type="region of interest" description="Disordered" evidence="1">
    <location>
        <begin position="223"/>
        <end position="271"/>
    </location>
</feature>
<dbReference type="Proteomes" id="UP000182444">
    <property type="component" value="Chromosome 1A"/>
</dbReference>
<evidence type="ECO:0000256" key="1">
    <source>
        <dbReference type="SAM" id="MobiDB-lite"/>
    </source>
</evidence>
<dbReference type="AlphaFoldDB" id="A0A1D8N4L1"/>
<name>A0A1D8N4L1_YARLL</name>
<feature type="compositionally biased region" description="Basic and acidic residues" evidence="1">
    <location>
        <begin position="166"/>
        <end position="182"/>
    </location>
</feature>
<reference evidence="2 3" key="1">
    <citation type="journal article" date="2016" name="PLoS ONE">
        <title>Sequence Assembly of Yarrowia lipolytica Strain W29/CLIB89 Shows Transposable Element Diversity.</title>
        <authorList>
            <person name="Magnan C."/>
            <person name="Yu J."/>
            <person name="Chang I."/>
            <person name="Jahn E."/>
            <person name="Kanomata Y."/>
            <person name="Wu J."/>
            <person name="Zeller M."/>
            <person name="Oakes M."/>
            <person name="Baldi P."/>
            <person name="Sandmeyer S."/>
        </authorList>
    </citation>
    <scope>NUCLEOTIDE SEQUENCE [LARGE SCALE GENOMIC DNA]</scope>
    <source>
        <strain evidence="3">CLIB89(W29)</strain>
    </source>
</reference>
<gene>
    <name evidence="2" type="ORF">YALI1_A12465g</name>
</gene>
<dbReference type="EMBL" id="CP017553">
    <property type="protein sequence ID" value="AOW00563.1"/>
    <property type="molecule type" value="Genomic_DNA"/>
</dbReference>
<sequence length="271" mass="29759">MKDAETTTVRELGPDHVANDIYSFLNRKPCARHQKSDATKHTCGWPRARLPSPPAEEEGPEKLELLADASRRFSLESVKTIVGPGVLQYLQRGGFSSGDLVKTLQLFFSHSSLTEEQLAMRFQRANLRSLNAFMETLETGVYPAKCFLLGPRYIPSETEQSTAVADTRETTTGKTTEERTRLDGGNSASTIVPPQSTETELAKEKDNGQTKSMPVVIGEIVKTGSNRTNPTKPSSANVAIPPHNAPQLTTYKRSFPPLSPLAKRQCMDVPS</sequence>
<accession>A0A1D8N4L1</accession>
<feature type="region of interest" description="Disordered" evidence="1">
    <location>
        <begin position="33"/>
        <end position="60"/>
    </location>
</feature>
<protein>
    <submittedName>
        <fullName evidence="2">Uncharacterized protein</fullName>
    </submittedName>
</protein>
<organism evidence="2 3">
    <name type="scientific">Yarrowia lipolytica</name>
    <name type="common">Candida lipolytica</name>
    <dbReference type="NCBI Taxonomy" id="4952"/>
    <lineage>
        <taxon>Eukaryota</taxon>
        <taxon>Fungi</taxon>
        <taxon>Dikarya</taxon>
        <taxon>Ascomycota</taxon>
        <taxon>Saccharomycotina</taxon>
        <taxon>Dipodascomycetes</taxon>
        <taxon>Dipodascales</taxon>
        <taxon>Dipodascales incertae sedis</taxon>
        <taxon>Yarrowia</taxon>
    </lineage>
</organism>
<proteinExistence type="predicted"/>
<evidence type="ECO:0000313" key="2">
    <source>
        <dbReference type="EMBL" id="AOW00563.1"/>
    </source>
</evidence>
<evidence type="ECO:0000313" key="3">
    <source>
        <dbReference type="Proteomes" id="UP000182444"/>
    </source>
</evidence>
<dbReference type="GeneID" id="2906183"/>
<feature type="region of interest" description="Disordered" evidence="1">
    <location>
        <begin position="159"/>
        <end position="210"/>
    </location>
</feature>
<dbReference type="VEuPathDB" id="FungiDB:YALI0_A12221g"/>
<feature type="compositionally biased region" description="Polar residues" evidence="1">
    <location>
        <begin position="223"/>
        <end position="237"/>
    </location>
</feature>
<dbReference type="VEuPathDB" id="FungiDB:YALI1_A12465g"/>
<dbReference type="RefSeq" id="XP_500008.3">
    <property type="nucleotide sequence ID" value="XM_500008.3"/>
</dbReference>